<keyword evidence="2 14" id="KW-0808">Transferase</keyword>
<dbReference type="PROSITE" id="PS50011">
    <property type="entry name" value="PROTEIN_KINASE_DOM"/>
    <property type="match status" value="1"/>
</dbReference>
<feature type="binding site" evidence="13">
    <location>
        <position position="263"/>
    </location>
    <ligand>
        <name>ATP</name>
        <dbReference type="ChEBI" id="CHEBI:30616"/>
    </ligand>
</feature>
<dbReference type="Pfam" id="PF00018">
    <property type="entry name" value="SH3_1"/>
    <property type="match status" value="1"/>
</dbReference>
<feature type="domain" description="Protein kinase" evidence="18">
    <location>
        <begin position="235"/>
        <end position="489"/>
    </location>
</feature>
<evidence type="ECO:0000259" key="17">
    <source>
        <dbReference type="PROSITE" id="PS50002"/>
    </source>
</evidence>
<dbReference type="InterPro" id="IPR050198">
    <property type="entry name" value="Non-receptor_tyrosine_kinases"/>
</dbReference>
<dbReference type="Gene3D" id="2.30.30.40">
    <property type="entry name" value="SH3 Domains"/>
    <property type="match status" value="1"/>
</dbReference>
<dbReference type="GeneTree" id="ENSGT00940000161218"/>
<protein>
    <recommendedName>
        <fullName evidence="14">Tyrosine-protein kinase</fullName>
        <ecNumber evidence="14">2.7.10.2</ecNumber>
    </recommendedName>
</protein>
<dbReference type="Proteomes" id="UP000264820">
    <property type="component" value="Unplaced"/>
</dbReference>
<comment type="catalytic activity">
    <reaction evidence="10 14">
        <text>L-tyrosyl-[protein] + ATP = O-phospho-L-tyrosyl-[protein] + ADP + H(+)</text>
        <dbReference type="Rhea" id="RHEA:10596"/>
        <dbReference type="Rhea" id="RHEA-COMP:10136"/>
        <dbReference type="Rhea" id="RHEA-COMP:20101"/>
        <dbReference type="ChEBI" id="CHEBI:15378"/>
        <dbReference type="ChEBI" id="CHEBI:30616"/>
        <dbReference type="ChEBI" id="CHEBI:46858"/>
        <dbReference type="ChEBI" id="CHEBI:61978"/>
        <dbReference type="ChEBI" id="CHEBI:456216"/>
        <dbReference type="EC" id="2.7.10.2"/>
    </reaction>
</comment>
<dbReference type="PRINTS" id="PR00401">
    <property type="entry name" value="SH2DOMAIN"/>
</dbReference>
<dbReference type="PANTHER" id="PTHR24418">
    <property type="entry name" value="TYROSINE-PROTEIN KINASE"/>
    <property type="match status" value="1"/>
</dbReference>
<keyword evidence="9" id="KW-0449">Lipoprotein</keyword>
<keyword evidence="1 12" id="KW-0728">SH3 domain</keyword>
<dbReference type="InterPro" id="IPR017441">
    <property type="entry name" value="Protein_kinase_ATP_BS"/>
</dbReference>
<dbReference type="InterPro" id="IPR001245">
    <property type="entry name" value="Ser-Thr/Tyr_kinase_cat_dom"/>
</dbReference>
<comment type="similarity">
    <text evidence="14">Belongs to the protein kinase superfamily. Tyr protein kinase family.</text>
</comment>
<dbReference type="FunFam" id="1.10.510.10:FF:000554">
    <property type="entry name" value="Predicted protein"/>
    <property type="match status" value="1"/>
</dbReference>
<reference evidence="19" key="2">
    <citation type="submission" date="2025-09" db="UniProtKB">
        <authorList>
            <consortium name="Ensembl"/>
        </authorList>
    </citation>
    <scope>IDENTIFICATION</scope>
</reference>
<evidence type="ECO:0000256" key="15">
    <source>
        <dbReference type="SAM" id="MobiDB-lite"/>
    </source>
</evidence>
<dbReference type="InterPro" id="IPR036860">
    <property type="entry name" value="SH2_dom_sf"/>
</dbReference>
<dbReference type="SUPFAM" id="SSF50044">
    <property type="entry name" value="SH3-domain"/>
    <property type="match status" value="1"/>
</dbReference>
<dbReference type="InterPro" id="IPR000719">
    <property type="entry name" value="Prot_kinase_dom"/>
</dbReference>
<dbReference type="SMART" id="SM00252">
    <property type="entry name" value="SH2"/>
    <property type="match status" value="1"/>
</dbReference>
<name>A0A3Q2XFR8_HIPCM</name>
<evidence type="ECO:0000259" key="18">
    <source>
        <dbReference type="PROSITE" id="PS50011"/>
    </source>
</evidence>
<dbReference type="PROSITE" id="PS50002">
    <property type="entry name" value="SH3"/>
    <property type="match status" value="1"/>
</dbReference>
<feature type="domain" description="SH2" evidence="16">
    <location>
        <begin position="119"/>
        <end position="212"/>
    </location>
</feature>
<dbReference type="GO" id="GO:0005524">
    <property type="term" value="F:ATP binding"/>
    <property type="evidence" value="ECO:0007669"/>
    <property type="project" value="UniProtKB-UniRule"/>
</dbReference>
<keyword evidence="20" id="KW-1185">Reference proteome</keyword>
<evidence type="ECO:0000313" key="20">
    <source>
        <dbReference type="Proteomes" id="UP000264820"/>
    </source>
</evidence>
<dbReference type="SMART" id="SM00219">
    <property type="entry name" value="TyrKc"/>
    <property type="match status" value="1"/>
</dbReference>
<sequence length="509" mass="57463">MDKCLRSACPALWQRFYGDKKTKVEGKSASILELPTPPQQGPPADNDEHGSTYEAMWDFQGQNSNELTFQAGDLFKVQSRSGDWWTVSRLDQSGSTLDSGNVPGNYLKKTETSMQVEPWNFGTMNRSDAQSLLMAPGNKPGAFLIRSSENHVGYVLSVRSSCRVKHFKIAQTSDGLFDLDGMQQFPSLSLLVAHYCNNRLRLSNEDTLGEPCRPREPLPELQFPDDEWELPKEEFTLEEKLGSGYFADVYRGCWKSCIRVAIKIIKNDSEKNHSEFQREVQILKRLRHRHLISLFAVCTASSPYYIITELMEKGSLLNLLRSPEGQQQDMTSLSDMAGQVADGMSYLEDHNFVHRDLAARNVLVGEDYICKVADFGLTQVIKEPIYFAYQKAIPHKWSAPEAISQRKFSVKSDVWSFGVLLYEMVTYGGVPYPGLSGPEADKLVSAGYRMPAPPACPPFLYETMCKCWNADPDLRPNFWQLKDQMYSIYDGTIMAHVDKTAPTTPSTDN</sequence>
<evidence type="ECO:0000256" key="7">
    <source>
        <dbReference type="ARBA" id="ARBA00022999"/>
    </source>
</evidence>
<keyword evidence="5 14" id="KW-0418">Kinase</keyword>
<evidence type="ECO:0000256" key="12">
    <source>
        <dbReference type="PROSITE-ProRule" id="PRU00192"/>
    </source>
</evidence>
<dbReference type="RefSeq" id="XP_019747050.1">
    <property type="nucleotide sequence ID" value="XM_019891491.1"/>
</dbReference>
<evidence type="ECO:0000256" key="2">
    <source>
        <dbReference type="ARBA" id="ARBA00022679"/>
    </source>
</evidence>
<keyword evidence="3" id="KW-0519">Myristate</keyword>
<evidence type="ECO:0000256" key="1">
    <source>
        <dbReference type="ARBA" id="ARBA00022443"/>
    </source>
</evidence>
<organism evidence="19 20">
    <name type="scientific">Hippocampus comes</name>
    <name type="common">Tiger tail seahorse</name>
    <dbReference type="NCBI Taxonomy" id="109280"/>
    <lineage>
        <taxon>Eukaryota</taxon>
        <taxon>Metazoa</taxon>
        <taxon>Chordata</taxon>
        <taxon>Craniata</taxon>
        <taxon>Vertebrata</taxon>
        <taxon>Euteleostomi</taxon>
        <taxon>Actinopterygii</taxon>
        <taxon>Neopterygii</taxon>
        <taxon>Teleostei</taxon>
        <taxon>Neoteleostei</taxon>
        <taxon>Acanthomorphata</taxon>
        <taxon>Syngnathiaria</taxon>
        <taxon>Syngnathiformes</taxon>
        <taxon>Syngnathoidei</taxon>
        <taxon>Syngnathidae</taxon>
        <taxon>Hippocampus</taxon>
    </lineage>
</organism>
<evidence type="ECO:0000256" key="9">
    <source>
        <dbReference type="ARBA" id="ARBA00023288"/>
    </source>
</evidence>
<keyword evidence="8 14" id="KW-0829">Tyrosine-protein kinase</keyword>
<evidence type="ECO:0000256" key="14">
    <source>
        <dbReference type="RuleBase" id="RU362096"/>
    </source>
</evidence>
<evidence type="ECO:0000313" key="19">
    <source>
        <dbReference type="Ensembl" id="ENSHCOP00000003158.1"/>
    </source>
</evidence>
<dbReference type="STRING" id="109280.ENSHCOP00000003158"/>
<dbReference type="PROSITE" id="PS50001">
    <property type="entry name" value="SH2"/>
    <property type="match status" value="1"/>
</dbReference>
<dbReference type="GeneID" id="109528635"/>
<evidence type="ECO:0000256" key="3">
    <source>
        <dbReference type="ARBA" id="ARBA00022707"/>
    </source>
</evidence>
<evidence type="ECO:0000256" key="11">
    <source>
        <dbReference type="PROSITE-ProRule" id="PRU00191"/>
    </source>
</evidence>
<dbReference type="FunFam" id="3.30.200.20:FF:000053">
    <property type="entry name" value="Tyrosine-protein kinase"/>
    <property type="match status" value="1"/>
</dbReference>
<dbReference type="CTD" id="767734"/>
<evidence type="ECO:0000256" key="5">
    <source>
        <dbReference type="ARBA" id="ARBA00022777"/>
    </source>
</evidence>
<dbReference type="PROSITE" id="PS00107">
    <property type="entry name" value="PROTEIN_KINASE_ATP"/>
    <property type="match status" value="1"/>
</dbReference>
<dbReference type="SUPFAM" id="SSF55550">
    <property type="entry name" value="SH2 domain"/>
    <property type="match status" value="1"/>
</dbReference>
<evidence type="ECO:0000259" key="16">
    <source>
        <dbReference type="PROSITE" id="PS50001"/>
    </source>
</evidence>
<dbReference type="GO" id="GO:0004715">
    <property type="term" value="F:non-membrane spanning protein tyrosine kinase activity"/>
    <property type="evidence" value="ECO:0007669"/>
    <property type="project" value="UniProtKB-EC"/>
</dbReference>
<dbReference type="EC" id="2.7.10.2" evidence="14"/>
<dbReference type="SMART" id="SM00326">
    <property type="entry name" value="SH3"/>
    <property type="match status" value="1"/>
</dbReference>
<keyword evidence="6 13" id="KW-0067">ATP-binding</keyword>
<dbReference type="InterPro" id="IPR008266">
    <property type="entry name" value="Tyr_kinase_AS"/>
</dbReference>
<dbReference type="Ensembl" id="ENSHCOT00000009210.1">
    <property type="protein sequence ID" value="ENSHCOP00000003158.1"/>
    <property type="gene ID" value="ENSHCOG00000004425.1"/>
</dbReference>
<dbReference type="PRINTS" id="PR00109">
    <property type="entry name" value="TYRKINASE"/>
</dbReference>
<dbReference type="Gene3D" id="1.10.510.10">
    <property type="entry name" value="Transferase(Phosphotransferase) domain 1"/>
    <property type="match status" value="1"/>
</dbReference>
<feature type="domain" description="SH3" evidence="17">
    <location>
        <begin position="48"/>
        <end position="112"/>
    </location>
</feature>
<evidence type="ECO:0000256" key="6">
    <source>
        <dbReference type="ARBA" id="ARBA00022840"/>
    </source>
</evidence>
<evidence type="ECO:0000256" key="8">
    <source>
        <dbReference type="ARBA" id="ARBA00023137"/>
    </source>
</evidence>
<keyword evidence="7 11" id="KW-0727">SH2 domain</keyword>
<dbReference type="InterPro" id="IPR000980">
    <property type="entry name" value="SH2"/>
</dbReference>
<dbReference type="InterPro" id="IPR011009">
    <property type="entry name" value="Kinase-like_dom_sf"/>
</dbReference>
<keyword evidence="4 13" id="KW-0547">Nucleotide-binding</keyword>
<evidence type="ECO:0000256" key="10">
    <source>
        <dbReference type="ARBA" id="ARBA00051245"/>
    </source>
</evidence>
<dbReference type="Pfam" id="PF07714">
    <property type="entry name" value="PK_Tyr_Ser-Thr"/>
    <property type="match status" value="1"/>
</dbReference>
<dbReference type="InterPro" id="IPR020635">
    <property type="entry name" value="Tyr_kinase_cat_dom"/>
</dbReference>
<dbReference type="AlphaFoldDB" id="A0A3Q2XFR8"/>
<dbReference type="Gene3D" id="3.30.505.10">
    <property type="entry name" value="SH2 domain"/>
    <property type="match status" value="1"/>
</dbReference>
<accession>A0A3Q2XFR8</accession>
<evidence type="ECO:0000256" key="4">
    <source>
        <dbReference type="ARBA" id="ARBA00022741"/>
    </source>
</evidence>
<dbReference type="OrthoDB" id="4062651at2759"/>
<reference evidence="19" key="1">
    <citation type="submission" date="2025-08" db="UniProtKB">
        <authorList>
            <consortium name="Ensembl"/>
        </authorList>
    </citation>
    <scope>IDENTIFICATION</scope>
</reference>
<feature type="region of interest" description="Disordered" evidence="15">
    <location>
        <begin position="31"/>
        <end position="51"/>
    </location>
</feature>
<evidence type="ECO:0000256" key="13">
    <source>
        <dbReference type="PROSITE-ProRule" id="PRU10141"/>
    </source>
</evidence>
<dbReference type="Gene3D" id="3.30.200.20">
    <property type="entry name" value="Phosphorylase Kinase, domain 1"/>
    <property type="match status" value="1"/>
</dbReference>
<dbReference type="OMA" id="LWKGQVR"/>
<dbReference type="InterPro" id="IPR036028">
    <property type="entry name" value="SH3-like_dom_sf"/>
</dbReference>
<dbReference type="PROSITE" id="PS00109">
    <property type="entry name" value="PROTEIN_KINASE_TYR"/>
    <property type="match status" value="1"/>
</dbReference>
<dbReference type="Pfam" id="PF00017">
    <property type="entry name" value="SH2"/>
    <property type="match status" value="1"/>
</dbReference>
<dbReference type="InterPro" id="IPR001452">
    <property type="entry name" value="SH3_domain"/>
</dbReference>
<proteinExistence type="inferred from homology"/>
<dbReference type="SUPFAM" id="SSF56112">
    <property type="entry name" value="Protein kinase-like (PK-like)"/>
    <property type="match status" value="1"/>
</dbReference>